<evidence type="ECO:0000256" key="3">
    <source>
        <dbReference type="ARBA" id="ARBA00023242"/>
    </source>
</evidence>
<comment type="subcellular location">
    <subcellularLocation>
        <location evidence="1">Nucleus</location>
    </subcellularLocation>
</comment>
<name>A0A9E7JAA8_9LILI</name>
<protein>
    <submittedName>
        <fullName evidence="5">Uncharacterized protein</fullName>
    </submittedName>
</protein>
<feature type="region of interest" description="Disordered" evidence="4">
    <location>
        <begin position="80"/>
        <end position="123"/>
    </location>
</feature>
<evidence type="ECO:0000256" key="4">
    <source>
        <dbReference type="SAM" id="MobiDB-lite"/>
    </source>
</evidence>
<dbReference type="GO" id="GO:0005634">
    <property type="term" value="C:nucleus"/>
    <property type="evidence" value="ECO:0007669"/>
    <property type="project" value="UniProtKB-SubCell"/>
</dbReference>
<dbReference type="InterPro" id="IPR031425">
    <property type="entry name" value="NPR1/NH1-interacting"/>
</dbReference>
<feature type="compositionally biased region" description="Basic and acidic residues" evidence="4">
    <location>
        <begin position="1"/>
        <end position="12"/>
    </location>
</feature>
<organism evidence="5 6">
    <name type="scientific">Musa troglodytarum</name>
    <name type="common">fe'i banana</name>
    <dbReference type="NCBI Taxonomy" id="320322"/>
    <lineage>
        <taxon>Eukaryota</taxon>
        <taxon>Viridiplantae</taxon>
        <taxon>Streptophyta</taxon>
        <taxon>Embryophyta</taxon>
        <taxon>Tracheophyta</taxon>
        <taxon>Spermatophyta</taxon>
        <taxon>Magnoliopsida</taxon>
        <taxon>Liliopsida</taxon>
        <taxon>Zingiberales</taxon>
        <taxon>Musaceae</taxon>
        <taxon>Musa</taxon>
    </lineage>
</organism>
<dbReference type="OrthoDB" id="693542at2759"/>
<sequence>MEGGRRRGERSAPAESTVTPDGAREGDDSREEEGMEKFYALIANIRAIRDSLRRSEQKRVRKEAAEPVWKPRFEMEDFMREEDDEGCSSAIGASRPPKQRRKNEKRGEEGEDGKNELDLCLSL</sequence>
<keyword evidence="3" id="KW-0539">Nucleus</keyword>
<dbReference type="GO" id="GO:0010112">
    <property type="term" value="P:regulation of systemic acquired resistance"/>
    <property type="evidence" value="ECO:0007669"/>
    <property type="project" value="InterPro"/>
</dbReference>
<accession>A0A9E7JAA8</accession>
<evidence type="ECO:0000313" key="6">
    <source>
        <dbReference type="Proteomes" id="UP001055439"/>
    </source>
</evidence>
<dbReference type="AlphaFoldDB" id="A0A9E7JAA8"/>
<dbReference type="PANTHER" id="PTHR33669:SF14">
    <property type="entry name" value="NRR REPRESSOR HOMOLOG 3"/>
    <property type="match status" value="1"/>
</dbReference>
<evidence type="ECO:0000313" key="5">
    <source>
        <dbReference type="EMBL" id="URD73606.1"/>
    </source>
</evidence>
<evidence type="ECO:0000256" key="2">
    <source>
        <dbReference type="ARBA" id="ARBA00009937"/>
    </source>
</evidence>
<dbReference type="Proteomes" id="UP001055439">
    <property type="component" value="Chromosome 1"/>
</dbReference>
<keyword evidence="6" id="KW-1185">Reference proteome</keyword>
<dbReference type="EMBL" id="CP097502">
    <property type="protein sequence ID" value="URD73606.1"/>
    <property type="molecule type" value="Genomic_DNA"/>
</dbReference>
<feature type="region of interest" description="Disordered" evidence="4">
    <location>
        <begin position="1"/>
        <end position="35"/>
    </location>
</feature>
<reference evidence="5" key="1">
    <citation type="submission" date="2022-05" db="EMBL/GenBank/DDBJ databases">
        <title>The Musa troglodytarum L. genome provides insights into the mechanism of non-climacteric behaviour and enrichment of carotenoids.</title>
        <authorList>
            <person name="Wang J."/>
        </authorList>
    </citation>
    <scope>NUCLEOTIDE SEQUENCE</scope>
    <source>
        <tissue evidence="5">Leaf</tissue>
    </source>
</reference>
<evidence type="ECO:0000256" key="1">
    <source>
        <dbReference type="ARBA" id="ARBA00004123"/>
    </source>
</evidence>
<comment type="similarity">
    <text evidence="2">Belongs to the NPR1-interactor family.</text>
</comment>
<gene>
    <name evidence="5" type="ORF">MUK42_08274</name>
</gene>
<dbReference type="PANTHER" id="PTHR33669">
    <property type="entry name" value="PROTEIN NEGATIVE REGULATOR OF RESISTANCE"/>
    <property type="match status" value="1"/>
</dbReference>
<dbReference type="Pfam" id="PF15699">
    <property type="entry name" value="NPR1_interact"/>
    <property type="match status" value="1"/>
</dbReference>
<proteinExistence type="inferred from homology"/>
<feature type="compositionally biased region" description="Basic and acidic residues" evidence="4">
    <location>
        <begin position="105"/>
        <end position="117"/>
    </location>
</feature>